<sequence>MLDCNHIQTHGGVIDQCSSSLNCFKTSIVSFPHGNPDHVQKLSIQLRNVRFLEVYDWLAGNPYRTYRKAFMESFVPTLQNLEGITIEIADDAFEIGNRLYFPLSADECKRILPRSIPDSSLCLLLANNPRLKKVKICVPDSFCESLEWVRECFPLMGENGLLEVCFRKL</sequence>
<evidence type="ECO:0008006" key="3">
    <source>
        <dbReference type="Google" id="ProtNLM"/>
    </source>
</evidence>
<comment type="caution">
    <text evidence="1">The sequence shown here is derived from an EMBL/GenBank/DDBJ whole genome shotgun (WGS) entry which is preliminary data.</text>
</comment>
<name>A0ABR1JHB3_9AGAR</name>
<accession>A0ABR1JHB3</accession>
<reference evidence="1 2" key="1">
    <citation type="submission" date="2024-01" db="EMBL/GenBank/DDBJ databases">
        <title>A draft genome for the cacao thread blight pathogen Marasmiellus scandens.</title>
        <authorList>
            <person name="Baruah I.K."/>
            <person name="Leung J."/>
            <person name="Bukari Y."/>
            <person name="Amoako-Attah I."/>
            <person name="Meinhardt L.W."/>
            <person name="Bailey B.A."/>
            <person name="Cohen S.P."/>
        </authorList>
    </citation>
    <scope>NUCLEOTIDE SEQUENCE [LARGE SCALE GENOMIC DNA]</scope>
    <source>
        <strain evidence="1 2">GH-19</strain>
    </source>
</reference>
<keyword evidence="2" id="KW-1185">Reference proteome</keyword>
<proteinExistence type="predicted"/>
<protein>
    <recommendedName>
        <fullName evidence="3">FBD domain-containing protein</fullName>
    </recommendedName>
</protein>
<evidence type="ECO:0000313" key="1">
    <source>
        <dbReference type="EMBL" id="KAK7461684.1"/>
    </source>
</evidence>
<dbReference type="EMBL" id="JBANRG010000012">
    <property type="protein sequence ID" value="KAK7461684.1"/>
    <property type="molecule type" value="Genomic_DNA"/>
</dbReference>
<dbReference type="Proteomes" id="UP001498398">
    <property type="component" value="Unassembled WGS sequence"/>
</dbReference>
<organism evidence="1 2">
    <name type="scientific">Marasmiellus scandens</name>
    <dbReference type="NCBI Taxonomy" id="2682957"/>
    <lineage>
        <taxon>Eukaryota</taxon>
        <taxon>Fungi</taxon>
        <taxon>Dikarya</taxon>
        <taxon>Basidiomycota</taxon>
        <taxon>Agaricomycotina</taxon>
        <taxon>Agaricomycetes</taxon>
        <taxon>Agaricomycetidae</taxon>
        <taxon>Agaricales</taxon>
        <taxon>Marasmiineae</taxon>
        <taxon>Omphalotaceae</taxon>
        <taxon>Marasmiellus</taxon>
    </lineage>
</organism>
<evidence type="ECO:0000313" key="2">
    <source>
        <dbReference type="Proteomes" id="UP001498398"/>
    </source>
</evidence>
<gene>
    <name evidence="1" type="ORF">VKT23_008112</name>
</gene>